<evidence type="ECO:0000256" key="3">
    <source>
        <dbReference type="ARBA" id="ARBA00022695"/>
    </source>
</evidence>
<feature type="binding site" evidence="9">
    <location>
        <position position="12"/>
    </location>
    <ligand>
        <name>substrate</name>
    </ligand>
</feature>
<dbReference type="InterPro" id="IPR001980">
    <property type="entry name" value="PPAT"/>
</dbReference>
<dbReference type="GO" id="GO:0005737">
    <property type="term" value="C:cytoplasm"/>
    <property type="evidence" value="ECO:0007669"/>
    <property type="project" value="UniProtKB-SubCell"/>
</dbReference>
<keyword evidence="1 9" id="KW-0963">Cytoplasm</keyword>
<dbReference type="OrthoDB" id="9806661at2"/>
<dbReference type="Proteomes" id="UP000288197">
    <property type="component" value="Unassembled WGS sequence"/>
</dbReference>
<dbReference type="RefSeq" id="WP_114288579.1">
    <property type="nucleotide sequence ID" value="NZ_CP081461.1"/>
</dbReference>
<dbReference type="UniPathway" id="UPA00241">
    <property type="reaction ID" value="UER00355"/>
</dbReference>
<evidence type="ECO:0000313" key="11">
    <source>
        <dbReference type="EMBL" id="RSU04182.1"/>
    </source>
</evidence>
<dbReference type="InterPro" id="IPR014729">
    <property type="entry name" value="Rossmann-like_a/b/a_fold"/>
</dbReference>
<dbReference type="GO" id="GO:0015937">
    <property type="term" value="P:coenzyme A biosynthetic process"/>
    <property type="evidence" value="ECO:0007669"/>
    <property type="project" value="UniProtKB-UniRule"/>
</dbReference>
<evidence type="ECO:0000256" key="7">
    <source>
        <dbReference type="ARBA" id="ARBA00022993"/>
    </source>
</evidence>
<keyword evidence="7 9" id="KW-0173">Coenzyme A biosynthesis</keyword>
<comment type="similarity">
    <text evidence="9">Belongs to the bacterial CoaD family.</text>
</comment>
<dbReference type="EMBL" id="NGJX01000002">
    <property type="protein sequence ID" value="RSU04182.1"/>
    <property type="molecule type" value="Genomic_DNA"/>
</dbReference>
<dbReference type="NCBIfam" id="TIGR01510">
    <property type="entry name" value="coaD_prev_kdtB"/>
    <property type="match status" value="1"/>
</dbReference>
<accession>A0A369B399</accession>
<dbReference type="GO" id="GO:0004595">
    <property type="term" value="F:pantetheine-phosphate adenylyltransferase activity"/>
    <property type="evidence" value="ECO:0007669"/>
    <property type="project" value="UniProtKB-UniRule"/>
</dbReference>
<evidence type="ECO:0000256" key="6">
    <source>
        <dbReference type="ARBA" id="ARBA00022842"/>
    </source>
</evidence>
<dbReference type="HAMAP" id="MF_00151">
    <property type="entry name" value="PPAT_bact"/>
    <property type="match status" value="1"/>
</dbReference>
<dbReference type="GO" id="GO:0005524">
    <property type="term" value="F:ATP binding"/>
    <property type="evidence" value="ECO:0007669"/>
    <property type="project" value="UniProtKB-KW"/>
</dbReference>
<keyword evidence="12" id="KW-1185">Reference proteome</keyword>
<dbReference type="Pfam" id="PF01467">
    <property type="entry name" value="CTP_transf_like"/>
    <property type="match status" value="1"/>
</dbReference>
<feature type="binding site" evidence="9">
    <location>
        <position position="77"/>
    </location>
    <ligand>
        <name>substrate</name>
    </ligand>
</feature>
<feature type="domain" description="Cytidyltransferase-like" evidence="10">
    <location>
        <begin position="8"/>
        <end position="137"/>
    </location>
</feature>
<comment type="cofactor">
    <cofactor evidence="9">
        <name>Mg(2+)</name>
        <dbReference type="ChEBI" id="CHEBI:18420"/>
    </cofactor>
</comment>
<sequence>MPNKKVALFPGSFDPFTNGHLNTVERASLLFDKVIVGIFTNTTKQPLFTAEEKKELAIKATEHLDNVEILSQSEGLTVTIAKELGANFLVRGVRNSQDYEYEKNIASMNKQMDETIDTVFLLADEKYSNISSSMIKEIAKFQGDVSPFVPDCVNEALIKKLR</sequence>
<comment type="pathway">
    <text evidence="9">Cofactor biosynthesis; coenzyme A biosynthesis; CoA from (R)-pantothenate: step 4/5.</text>
</comment>
<dbReference type="Gene3D" id="3.40.50.620">
    <property type="entry name" value="HUPs"/>
    <property type="match status" value="1"/>
</dbReference>
<proteinExistence type="inferred from homology"/>
<feature type="binding site" evidence="9">
    <location>
        <begin position="127"/>
        <end position="133"/>
    </location>
    <ligand>
        <name>ATP</name>
        <dbReference type="ChEBI" id="CHEBI:30616"/>
    </ligand>
</feature>
<evidence type="ECO:0000256" key="9">
    <source>
        <dbReference type="HAMAP-Rule" id="MF_00151"/>
    </source>
</evidence>
<evidence type="ECO:0000256" key="8">
    <source>
        <dbReference type="ARBA" id="ARBA00029346"/>
    </source>
</evidence>
<dbReference type="PRINTS" id="PR01020">
    <property type="entry name" value="LPSBIOSNTHSS"/>
</dbReference>
<feature type="site" description="Transition state stabilizer" evidence="9">
    <location>
        <position position="20"/>
    </location>
</feature>
<dbReference type="AlphaFoldDB" id="A0A369B399"/>
<dbReference type="CDD" id="cd02163">
    <property type="entry name" value="PPAT"/>
    <property type="match status" value="1"/>
</dbReference>
<evidence type="ECO:0000256" key="5">
    <source>
        <dbReference type="ARBA" id="ARBA00022840"/>
    </source>
</evidence>
<dbReference type="SUPFAM" id="SSF52374">
    <property type="entry name" value="Nucleotidylyl transferase"/>
    <property type="match status" value="1"/>
</dbReference>
<dbReference type="InterPro" id="IPR004821">
    <property type="entry name" value="Cyt_trans-like"/>
</dbReference>
<dbReference type="EC" id="2.7.7.3" evidence="9"/>
<reference evidence="11 12" key="1">
    <citation type="submission" date="2017-05" db="EMBL/GenBank/DDBJ databases">
        <title>Vagococcus spp. assemblies.</title>
        <authorList>
            <person name="Gulvik C.A."/>
        </authorList>
    </citation>
    <scope>NUCLEOTIDE SEQUENCE [LARGE SCALE GENOMIC DNA]</scope>
    <source>
        <strain evidence="11 12">NCFB 2497</strain>
    </source>
</reference>
<feature type="binding site" evidence="9">
    <location>
        <position position="91"/>
    </location>
    <ligand>
        <name>substrate</name>
    </ligand>
</feature>
<evidence type="ECO:0000256" key="4">
    <source>
        <dbReference type="ARBA" id="ARBA00022741"/>
    </source>
</evidence>
<keyword evidence="6 9" id="KW-0460">Magnesium</keyword>
<comment type="catalytic activity">
    <reaction evidence="8 9">
        <text>(R)-4'-phosphopantetheine + ATP + H(+) = 3'-dephospho-CoA + diphosphate</text>
        <dbReference type="Rhea" id="RHEA:19801"/>
        <dbReference type="ChEBI" id="CHEBI:15378"/>
        <dbReference type="ChEBI" id="CHEBI:30616"/>
        <dbReference type="ChEBI" id="CHEBI:33019"/>
        <dbReference type="ChEBI" id="CHEBI:57328"/>
        <dbReference type="ChEBI" id="CHEBI:61723"/>
        <dbReference type="EC" id="2.7.7.3"/>
    </reaction>
</comment>
<dbReference type="PANTHER" id="PTHR21342:SF1">
    <property type="entry name" value="PHOSPHOPANTETHEINE ADENYLYLTRANSFERASE"/>
    <property type="match status" value="1"/>
</dbReference>
<organism evidence="11 12">
    <name type="scientific">Vagococcus fluvialis</name>
    <dbReference type="NCBI Taxonomy" id="2738"/>
    <lineage>
        <taxon>Bacteria</taxon>
        <taxon>Bacillati</taxon>
        <taxon>Bacillota</taxon>
        <taxon>Bacilli</taxon>
        <taxon>Lactobacillales</taxon>
        <taxon>Enterococcaceae</taxon>
        <taxon>Vagococcus</taxon>
    </lineage>
</organism>
<evidence type="ECO:0000313" key="12">
    <source>
        <dbReference type="Proteomes" id="UP000288197"/>
    </source>
</evidence>
<gene>
    <name evidence="9" type="primary">coaD</name>
    <name evidence="11" type="ORF">CBF32_02060</name>
</gene>
<feature type="binding site" evidence="9">
    <location>
        <begin position="92"/>
        <end position="94"/>
    </location>
    <ligand>
        <name>ATP</name>
        <dbReference type="ChEBI" id="CHEBI:30616"/>
    </ligand>
</feature>
<feature type="binding site" evidence="9">
    <location>
        <position position="44"/>
    </location>
    <ligand>
        <name>substrate</name>
    </ligand>
</feature>
<comment type="function">
    <text evidence="9">Reversibly transfers an adenylyl group from ATP to 4'-phosphopantetheine, yielding dephospho-CoA (dPCoA) and pyrophosphate.</text>
</comment>
<comment type="caution">
    <text evidence="11">The sequence shown here is derived from an EMBL/GenBank/DDBJ whole genome shotgun (WGS) entry which is preliminary data.</text>
</comment>
<feature type="binding site" evidence="9">
    <location>
        <position position="102"/>
    </location>
    <ligand>
        <name>ATP</name>
        <dbReference type="ChEBI" id="CHEBI:30616"/>
    </ligand>
</feature>
<keyword evidence="2 9" id="KW-0808">Transferase</keyword>
<keyword evidence="4 9" id="KW-0547">Nucleotide-binding</keyword>
<dbReference type="PANTHER" id="PTHR21342">
    <property type="entry name" value="PHOSPHOPANTETHEINE ADENYLYLTRANSFERASE"/>
    <property type="match status" value="1"/>
</dbReference>
<feature type="binding site" evidence="9">
    <location>
        <begin position="12"/>
        <end position="13"/>
    </location>
    <ligand>
        <name>ATP</name>
        <dbReference type="ChEBI" id="CHEBI:30616"/>
    </ligand>
</feature>
<name>A0A369B399_9ENTE</name>
<keyword evidence="5 9" id="KW-0067">ATP-binding</keyword>
<evidence type="ECO:0000256" key="2">
    <source>
        <dbReference type="ARBA" id="ARBA00022679"/>
    </source>
</evidence>
<keyword evidence="3 9" id="KW-0548">Nucleotidyltransferase</keyword>
<protein>
    <recommendedName>
        <fullName evidence="9">Phosphopantetheine adenylyltransferase</fullName>
        <ecNumber evidence="9">2.7.7.3</ecNumber>
    </recommendedName>
    <alternativeName>
        <fullName evidence="9">Dephospho-CoA pyrophosphorylase</fullName>
    </alternativeName>
    <alternativeName>
        <fullName evidence="9">Pantetheine-phosphate adenylyltransferase</fullName>
        <shortName evidence="9">PPAT</shortName>
    </alternativeName>
</protein>
<comment type="subunit">
    <text evidence="9">Homohexamer.</text>
</comment>
<comment type="subcellular location">
    <subcellularLocation>
        <location evidence="9">Cytoplasm</location>
    </subcellularLocation>
</comment>
<dbReference type="GeneID" id="63145269"/>
<evidence type="ECO:0000256" key="1">
    <source>
        <dbReference type="ARBA" id="ARBA00022490"/>
    </source>
</evidence>
<dbReference type="NCBIfam" id="TIGR00125">
    <property type="entry name" value="cyt_tran_rel"/>
    <property type="match status" value="1"/>
</dbReference>
<evidence type="ECO:0000259" key="10">
    <source>
        <dbReference type="Pfam" id="PF01467"/>
    </source>
</evidence>
<feature type="binding site" evidence="9">
    <location>
        <position position="20"/>
    </location>
    <ligand>
        <name>ATP</name>
        <dbReference type="ChEBI" id="CHEBI:30616"/>
    </ligand>
</feature>